<protein>
    <submittedName>
        <fullName evidence="1">Uncharacterized protein</fullName>
    </submittedName>
</protein>
<dbReference type="AlphaFoldDB" id="A0A182IKD7"/>
<reference evidence="1" key="1">
    <citation type="submission" date="2022-08" db="UniProtKB">
        <authorList>
            <consortium name="EnsemblMetazoa"/>
        </authorList>
    </citation>
    <scope>IDENTIFICATION</scope>
    <source>
        <strain evidence="1">EBRO</strain>
    </source>
</reference>
<dbReference type="EMBL" id="AXCP01007842">
    <property type="status" value="NOT_ANNOTATED_CDS"/>
    <property type="molecule type" value="Genomic_DNA"/>
</dbReference>
<organism evidence="1">
    <name type="scientific">Anopheles atroparvus</name>
    <name type="common">European mosquito</name>
    <dbReference type="NCBI Taxonomy" id="41427"/>
    <lineage>
        <taxon>Eukaryota</taxon>
        <taxon>Metazoa</taxon>
        <taxon>Ecdysozoa</taxon>
        <taxon>Arthropoda</taxon>
        <taxon>Hexapoda</taxon>
        <taxon>Insecta</taxon>
        <taxon>Pterygota</taxon>
        <taxon>Neoptera</taxon>
        <taxon>Endopterygota</taxon>
        <taxon>Diptera</taxon>
        <taxon>Nematocera</taxon>
        <taxon>Culicoidea</taxon>
        <taxon>Culicidae</taxon>
        <taxon>Anophelinae</taxon>
        <taxon>Anopheles</taxon>
    </lineage>
</organism>
<dbReference type="EnsemblMetazoa" id="AATE000815-RA">
    <property type="protein sequence ID" value="AATE000815-PA.1"/>
    <property type="gene ID" value="AATE000815"/>
</dbReference>
<name>A0A182IKD7_ANOAO</name>
<dbReference type="EMBL" id="AXCP01007841">
    <property type="status" value="NOT_ANNOTATED_CDS"/>
    <property type="molecule type" value="Genomic_DNA"/>
</dbReference>
<sequence length="131" mass="15054">MSYARAVRRHTSYRKSLLRRSIGHSLTLTVAWAAYVAKQVNNDPMPQTTSRWRACRPCKIECTVFSLQPISPSQVNARLMFDDQLDGERPELADNGVPLHFPLLPPAFTMHSIQNLKPITDSKLIMKEYKW</sequence>
<accession>A0A182IKD7</accession>
<evidence type="ECO:0000313" key="1">
    <source>
        <dbReference type="EnsemblMetazoa" id="AATE000815-PA.1"/>
    </source>
</evidence>
<dbReference type="VEuPathDB" id="VectorBase:AATE000815"/>
<proteinExistence type="predicted"/>